<keyword evidence="1" id="KW-1133">Transmembrane helix</keyword>
<dbReference type="RefSeq" id="WP_058356173.1">
    <property type="nucleotide sequence ID" value="NZ_CABKVG010000008.1"/>
</dbReference>
<feature type="transmembrane region" description="Helical" evidence="1">
    <location>
        <begin position="30"/>
        <end position="48"/>
    </location>
</feature>
<keyword evidence="3" id="KW-1185">Reference proteome</keyword>
<sequence>MASASASAAHCANADSACTTQPHHSSDCLWQCLMLCMAHVLLFVLGWLSGLKIQPVAYAALCLRFKSSSLKRLLKPPKTRCVPA</sequence>
<keyword evidence="1" id="KW-0472">Membrane</keyword>
<organism evidence="2 3">
    <name type="scientific">Vitreoscilla massiliensis</name>
    <dbReference type="NCBI Taxonomy" id="1689272"/>
    <lineage>
        <taxon>Bacteria</taxon>
        <taxon>Pseudomonadati</taxon>
        <taxon>Pseudomonadota</taxon>
        <taxon>Betaproteobacteria</taxon>
        <taxon>Neisseriales</taxon>
        <taxon>Neisseriaceae</taxon>
        <taxon>Vitreoscilla</taxon>
    </lineage>
</organism>
<name>A0ABY4E2A9_9NEIS</name>
<evidence type="ECO:0000256" key="1">
    <source>
        <dbReference type="SAM" id="Phobius"/>
    </source>
</evidence>
<dbReference type="Proteomes" id="UP000832011">
    <property type="component" value="Chromosome"/>
</dbReference>
<dbReference type="EMBL" id="CP091511">
    <property type="protein sequence ID" value="UOO89918.1"/>
    <property type="molecule type" value="Genomic_DNA"/>
</dbReference>
<reference evidence="2 3" key="1">
    <citation type="journal article" date="2022" name="Res Sq">
        <title>Evolution of multicellular longitudinally dividing oral cavity symbionts (Neisseriaceae).</title>
        <authorList>
            <person name="Nyongesa S."/>
            <person name="Weber P."/>
            <person name="Bernet E."/>
            <person name="Pullido F."/>
            <person name="Nieckarz M."/>
            <person name="Delaby M."/>
            <person name="Nieves C."/>
            <person name="Viehboeck T."/>
            <person name="Krause N."/>
            <person name="Rivera-Millot A."/>
            <person name="Nakamura A."/>
            <person name="Vischer N."/>
            <person name="VanNieuwenhze M."/>
            <person name="Brun Y."/>
            <person name="Cava F."/>
            <person name="Bulgheresi S."/>
            <person name="Veyrier F."/>
        </authorList>
    </citation>
    <scope>NUCLEOTIDE SEQUENCE [LARGE SCALE GENOMIC DNA]</scope>
    <source>
        <strain evidence="2 3">SN4</strain>
    </source>
</reference>
<gene>
    <name evidence="2" type="ORF">LVJ82_02720</name>
</gene>
<accession>A0ABY4E2A9</accession>
<keyword evidence="1" id="KW-0812">Transmembrane</keyword>
<proteinExistence type="predicted"/>
<protein>
    <submittedName>
        <fullName evidence="2">Uncharacterized protein</fullName>
    </submittedName>
</protein>
<evidence type="ECO:0000313" key="2">
    <source>
        <dbReference type="EMBL" id="UOO89918.1"/>
    </source>
</evidence>
<evidence type="ECO:0000313" key="3">
    <source>
        <dbReference type="Proteomes" id="UP000832011"/>
    </source>
</evidence>